<dbReference type="EMBL" id="JBBBZM010000166">
    <property type="protein sequence ID" value="KAL0632477.1"/>
    <property type="molecule type" value="Genomic_DNA"/>
</dbReference>
<evidence type="ECO:0000256" key="2">
    <source>
        <dbReference type="SAM" id="Phobius"/>
    </source>
</evidence>
<reference evidence="3 4" key="1">
    <citation type="submission" date="2024-02" db="EMBL/GenBank/DDBJ databases">
        <title>Discinaceae phylogenomics.</title>
        <authorList>
            <person name="Dirks A.C."/>
            <person name="James T.Y."/>
        </authorList>
    </citation>
    <scope>NUCLEOTIDE SEQUENCE [LARGE SCALE GENOMIC DNA]</scope>
    <source>
        <strain evidence="3 4">ACD0624</strain>
    </source>
</reference>
<feature type="transmembrane region" description="Helical" evidence="2">
    <location>
        <begin position="163"/>
        <end position="192"/>
    </location>
</feature>
<evidence type="ECO:0000256" key="1">
    <source>
        <dbReference type="SAM" id="MobiDB-lite"/>
    </source>
</evidence>
<keyword evidence="2" id="KW-0812">Transmembrane</keyword>
<evidence type="ECO:0000313" key="4">
    <source>
        <dbReference type="Proteomes" id="UP001447188"/>
    </source>
</evidence>
<gene>
    <name evidence="3" type="ORF">Q9L58_008628</name>
</gene>
<proteinExistence type="predicted"/>
<feature type="transmembrane region" description="Helical" evidence="2">
    <location>
        <begin position="232"/>
        <end position="254"/>
    </location>
</feature>
<evidence type="ECO:0000313" key="3">
    <source>
        <dbReference type="EMBL" id="KAL0632477.1"/>
    </source>
</evidence>
<keyword evidence="2" id="KW-1133">Transmembrane helix</keyword>
<accession>A0ABR3G953</accession>
<feature type="compositionally biased region" description="Low complexity" evidence="1">
    <location>
        <begin position="64"/>
        <end position="77"/>
    </location>
</feature>
<feature type="region of interest" description="Disordered" evidence="1">
    <location>
        <begin position="1"/>
        <end position="31"/>
    </location>
</feature>
<keyword evidence="4" id="KW-1185">Reference proteome</keyword>
<feature type="region of interest" description="Disordered" evidence="1">
    <location>
        <begin position="55"/>
        <end position="89"/>
    </location>
</feature>
<organism evidence="3 4">
    <name type="scientific">Discina gigas</name>
    <dbReference type="NCBI Taxonomy" id="1032678"/>
    <lineage>
        <taxon>Eukaryota</taxon>
        <taxon>Fungi</taxon>
        <taxon>Dikarya</taxon>
        <taxon>Ascomycota</taxon>
        <taxon>Pezizomycotina</taxon>
        <taxon>Pezizomycetes</taxon>
        <taxon>Pezizales</taxon>
        <taxon>Discinaceae</taxon>
        <taxon>Discina</taxon>
    </lineage>
</organism>
<feature type="transmembrane region" description="Helical" evidence="2">
    <location>
        <begin position="113"/>
        <end position="135"/>
    </location>
</feature>
<comment type="caution">
    <text evidence="3">The sequence shown here is derived from an EMBL/GenBank/DDBJ whole genome shotgun (WGS) entry which is preliminary data.</text>
</comment>
<sequence>MATGGFRDVATLSSGRRPRSMTMSDLDEEDLKDIEMNAGTSLLEEDEHYFEDEITPQKLEKQYSRSPSPSNSVRSMSGVTPLSIPSKGKPRKLKSILKSLKEDRTILLSRPRVIFRVFSLVASGVVLGSSGHMLFHYLDTRAMPAHGGGFLWNQNIELTPTNILLAVSAIVAALALLHSILSLVGGIVALGLSEEKRNPNSMFWVCGVLHQDPIDLAVMDFNIHCSEQRGTWFAACIYTVAHGLIIPTIILGFISCGAVRKRPTFKDAVIVRVDTGKSGIFQRLGNLKEKFSHSK</sequence>
<keyword evidence="2" id="KW-0472">Membrane</keyword>
<name>A0ABR3G953_9PEZI</name>
<dbReference type="Proteomes" id="UP001447188">
    <property type="component" value="Unassembled WGS sequence"/>
</dbReference>
<protein>
    <submittedName>
        <fullName evidence="3">Uncharacterized protein</fullName>
    </submittedName>
</protein>